<dbReference type="InterPro" id="IPR001045">
    <property type="entry name" value="Spermi_synthase"/>
</dbReference>
<keyword evidence="4" id="KW-0560">Oxidoreductase</keyword>
<evidence type="ECO:0000256" key="5">
    <source>
        <dbReference type="ARBA" id="ARBA00023154"/>
    </source>
</evidence>
<dbReference type="SUPFAM" id="SSF51735">
    <property type="entry name" value="NAD(P)-binding Rossmann-fold domains"/>
    <property type="match status" value="1"/>
</dbReference>
<evidence type="ECO:0000313" key="10">
    <source>
        <dbReference type="Proteomes" id="UP000807469"/>
    </source>
</evidence>
<reference evidence="9" key="1">
    <citation type="submission" date="2020-11" db="EMBL/GenBank/DDBJ databases">
        <authorList>
            <consortium name="DOE Joint Genome Institute"/>
            <person name="Ahrendt S."/>
            <person name="Riley R."/>
            <person name="Andreopoulos W."/>
            <person name="Labutti K."/>
            <person name="Pangilinan J."/>
            <person name="Ruiz-Duenas F.J."/>
            <person name="Barrasa J.M."/>
            <person name="Sanchez-Garcia M."/>
            <person name="Camarero S."/>
            <person name="Miyauchi S."/>
            <person name="Serrano A."/>
            <person name="Linde D."/>
            <person name="Babiker R."/>
            <person name="Drula E."/>
            <person name="Ayuso-Fernandez I."/>
            <person name="Pacheco R."/>
            <person name="Padilla G."/>
            <person name="Ferreira P."/>
            <person name="Barriuso J."/>
            <person name="Kellner H."/>
            <person name="Castanera R."/>
            <person name="Alfaro M."/>
            <person name="Ramirez L."/>
            <person name="Pisabarro A.G."/>
            <person name="Kuo A."/>
            <person name="Tritt A."/>
            <person name="Lipzen A."/>
            <person name="He G."/>
            <person name="Yan M."/>
            <person name="Ng V."/>
            <person name="Cullen D."/>
            <person name="Martin F."/>
            <person name="Rosso M.-N."/>
            <person name="Henrissat B."/>
            <person name="Hibbett D."/>
            <person name="Martinez A.T."/>
            <person name="Grigoriev I.V."/>
        </authorList>
    </citation>
    <scope>NUCLEOTIDE SEQUENCE</scope>
    <source>
        <strain evidence="9">CIRM-BRFM 674</strain>
    </source>
</reference>
<evidence type="ECO:0000256" key="6">
    <source>
        <dbReference type="PROSITE-ProRule" id="PRU00354"/>
    </source>
</evidence>
<keyword evidence="5" id="KW-0457">Lysine biosynthesis</keyword>
<dbReference type="PANTHER" id="PTHR11133:SF22">
    <property type="entry name" value="ALPHA-AMINOADIPIC SEMIALDEHYDE SYNTHASE, MITOCHONDRIAL"/>
    <property type="match status" value="1"/>
</dbReference>
<dbReference type="InterPro" id="IPR037163">
    <property type="entry name" value="Spermidine_synt_N_sf"/>
</dbReference>
<dbReference type="OrthoDB" id="10059875at2759"/>
<proteinExistence type="inferred from homology"/>
<evidence type="ECO:0000256" key="2">
    <source>
        <dbReference type="ARBA" id="ARBA00022679"/>
    </source>
</evidence>
<dbReference type="PANTHER" id="PTHR11133">
    <property type="entry name" value="SACCHAROPINE DEHYDROGENASE"/>
    <property type="match status" value="1"/>
</dbReference>
<dbReference type="InterPro" id="IPR030373">
    <property type="entry name" value="PABS_CS"/>
</dbReference>
<dbReference type="Pfam" id="PF03435">
    <property type="entry name" value="Sacchrp_dh_NADP"/>
    <property type="match status" value="1"/>
</dbReference>
<dbReference type="HAMAP" id="MF_00198">
    <property type="entry name" value="Spermidine_synth"/>
    <property type="match status" value="1"/>
</dbReference>
<evidence type="ECO:0000256" key="1">
    <source>
        <dbReference type="ARBA" id="ARBA00007867"/>
    </source>
</evidence>
<dbReference type="GO" id="GO:0004753">
    <property type="term" value="F:saccharopine dehydrogenase activity"/>
    <property type="evidence" value="ECO:0007669"/>
    <property type="project" value="TreeGrafter"/>
</dbReference>
<evidence type="ECO:0000259" key="8">
    <source>
        <dbReference type="PROSITE" id="PS51006"/>
    </source>
</evidence>
<dbReference type="InterPro" id="IPR005097">
    <property type="entry name" value="Sacchrp_dh_NADP-bd"/>
</dbReference>
<keyword evidence="3" id="KW-0521">NADP</keyword>
<dbReference type="Pfam" id="PF01564">
    <property type="entry name" value="Spermine_synth"/>
    <property type="match status" value="1"/>
</dbReference>
<dbReference type="PROSITE" id="PS51006">
    <property type="entry name" value="PABS_2"/>
    <property type="match status" value="1"/>
</dbReference>
<dbReference type="SUPFAM" id="SSF53335">
    <property type="entry name" value="S-adenosyl-L-methionine-dependent methyltransferases"/>
    <property type="match status" value="1"/>
</dbReference>
<dbReference type="Pfam" id="PF16653">
    <property type="entry name" value="Sacchrp_dh_C"/>
    <property type="match status" value="1"/>
</dbReference>
<dbReference type="GO" id="GO:0006596">
    <property type="term" value="P:polyamine biosynthetic process"/>
    <property type="evidence" value="ECO:0007669"/>
    <property type="project" value="UniProtKB-UniRule"/>
</dbReference>
<dbReference type="FunFam" id="3.40.50.150:FF:000013">
    <property type="entry name" value="Spermidine synthase"/>
    <property type="match status" value="1"/>
</dbReference>
<dbReference type="GO" id="GO:0019878">
    <property type="term" value="P:lysine biosynthetic process via aminoadipic acid"/>
    <property type="evidence" value="ECO:0007669"/>
    <property type="project" value="TreeGrafter"/>
</dbReference>
<dbReference type="EMBL" id="MU155178">
    <property type="protein sequence ID" value="KAF9481478.1"/>
    <property type="molecule type" value="Genomic_DNA"/>
</dbReference>
<keyword evidence="6" id="KW-0620">Polyamine biosynthesis</keyword>
<dbReference type="Gene3D" id="2.30.140.10">
    <property type="entry name" value="Spermidine synthase, tetramerisation domain"/>
    <property type="match status" value="1"/>
</dbReference>
<dbReference type="Gene3D" id="3.40.50.720">
    <property type="entry name" value="NAD(P)-binding Rossmann-like Domain"/>
    <property type="match status" value="1"/>
</dbReference>
<dbReference type="Gene3D" id="1.10.1870.10">
    <property type="entry name" value="Domain 3, Saccharopine reductase"/>
    <property type="match status" value="1"/>
</dbReference>
<protein>
    <submittedName>
        <fullName evidence="9">Spermidine synthase</fullName>
    </submittedName>
</protein>
<evidence type="ECO:0000256" key="4">
    <source>
        <dbReference type="ARBA" id="ARBA00023002"/>
    </source>
</evidence>
<dbReference type="NCBIfam" id="NF002010">
    <property type="entry name" value="PRK00811.1"/>
    <property type="match status" value="1"/>
</dbReference>
<dbReference type="FunFam" id="3.30.360.10:FF:000008">
    <property type="entry name" value="Alpha-aminoadipic semialdehyde synthase, mitochondrial"/>
    <property type="match status" value="1"/>
</dbReference>
<dbReference type="Gene3D" id="3.30.360.10">
    <property type="entry name" value="Dihydrodipicolinate Reductase, domain 2"/>
    <property type="match status" value="1"/>
</dbReference>
<dbReference type="InterPro" id="IPR029063">
    <property type="entry name" value="SAM-dependent_MTases_sf"/>
</dbReference>
<dbReference type="NCBIfam" id="TIGR00417">
    <property type="entry name" value="speE"/>
    <property type="match status" value="1"/>
</dbReference>
<dbReference type="CDD" id="cd02440">
    <property type="entry name" value="AdoMet_MTases"/>
    <property type="match status" value="1"/>
</dbReference>
<dbReference type="InterPro" id="IPR051168">
    <property type="entry name" value="AASS"/>
</dbReference>
<dbReference type="GO" id="GO:0016765">
    <property type="term" value="F:transferase activity, transferring alkyl or aryl (other than methyl) groups"/>
    <property type="evidence" value="ECO:0007669"/>
    <property type="project" value="UniProtKB-ARBA"/>
</dbReference>
<dbReference type="InterPro" id="IPR036291">
    <property type="entry name" value="NAD(P)-bd_dom_sf"/>
</dbReference>
<dbReference type="InterPro" id="IPR030374">
    <property type="entry name" value="PABS"/>
</dbReference>
<accession>A0A9P6D3B7</accession>
<comment type="similarity">
    <text evidence="1 7">Belongs to the spermidine/spermine synthase family.</text>
</comment>
<evidence type="ECO:0000256" key="3">
    <source>
        <dbReference type="ARBA" id="ARBA00022857"/>
    </source>
</evidence>
<dbReference type="Pfam" id="PF17284">
    <property type="entry name" value="Spermine_synt_N"/>
    <property type="match status" value="1"/>
</dbReference>
<evidence type="ECO:0000313" key="9">
    <source>
        <dbReference type="EMBL" id="KAF9481478.1"/>
    </source>
</evidence>
<feature type="active site" description="Proton acceptor" evidence="6">
    <location>
        <position position="166"/>
    </location>
</feature>
<name>A0A9P6D3B7_9AGAR</name>
<keyword evidence="5" id="KW-0028">Amino-acid biosynthesis</keyword>
<keyword evidence="2 6" id="KW-0808">Transferase</keyword>
<dbReference type="SUPFAM" id="SSF55347">
    <property type="entry name" value="Glyceraldehyde-3-phosphate dehydrogenase-like, C-terminal domain"/>
    <property type="match status" value="1"/>
</dbReference>
<dbReference type="FunFam" id="2.30.140.10:FF:000001">
    <property type="entry name" value="SPE3p Spermidine synthase"/>
    <property type="match status" value="1"/>
</dbReference>
<dbReference type="PROSITE" id="PS01330">
    <property type="entry name" value="PABS_1"/>
    <property type="match status" value="1"/>
</dbReference>
<evidence type="ECO:0000256" key="7">
    <source>
        <dbReference type="RuleBase" id="RU003836"/>
    </source>
</evidence>
<dbReference type="Proteomes" id="UP000807469">
    <property type="component" value="Unassembled WGS sequence"/>
</dbReference>
<dbReference type="Gene3D" id="3.40.50.150">
    <property type="entry name" value="Vaccinia Virus protein VP39"/>
    <property type="match status" value="1"/>
</dbReference>
<dbReference type="GO" id="GO:0005737">
    <property type="term" value="C:cytoplasm"/>
    <property type="evidence" value="ECO:0007669"/>
    <property type="project" value="TreeGrafter"/>
</dbReference>
<gene>
    <name evidence="9" type="ORF">BDN70DRAFT_876268</name>
</gene>
<dbReference type="AlphaFoldDB" id="A0A9P6D3B7"/>
<dbReference type="GO" id="GO:0015940">
    <property type="term" value="P:pantothenate biosynthetic process"/>
    <property type="evidence" value="ECO:0007669"/>
    <property type="project" value="UniProtKB-ARBA"/>
</dbReference>
<dbReference type="FunFam" id="3.40.50.720:FF:000072">
    <property type="entry name" value="Saccharopine dehydrogenase [NADP(+), L-glutamate-forming]"/>
    <property type="match status" value="1"/>
</dbReference>
<sequence length="752" mass="82263">MAPLSHPAIQDGWFREISSQWPGQAMTLKVNRILHTEKSLYQDVLVFESETYGNVLVLDGVIQCTERDEFAYQEMIAHLPLASHPNPKKVLVIGGGDGGVVREVLKHDTVEQVVLCDIDEAVIRVSKIYLPHMSALLASPKVTVHIGDGFKFLATHEGTYDVIITDSSDPVGPAATLFEKPYFQLLHDALTPGGHISTQGECQWLHLGLIKELRKMTRGIFATSEYAYTTIPTYPSGQIGFIVCAKAPGRDLRTPVREVKDTLYYNKALHTSAFNLPEFARVILEEDRDIRPVFGREAKALLNKPEKKVLLLGSGFVARPCAEYIVRDPSNKLTIACRTLASAEALAADLPSTTAVSIDVNNTEALEAAVAAHDLVISLIPYTYHAVVIKAAIKGKTHVVTTSYVSPAMRELDQAAKDAGIIVMNEIGLDPGIDHLYAVKTIDEVHEKGGKIKQFLSYCGGLPAPDCSDNPLGYKFSWSSRGVLLALLNSASYYSANQQVTVTGTELMAHAKPYYITPAFAFVAYPNRDSTPFREYYNIPEAETVVRGTLRYQGFPEFIKALVDLKWLDASEKEWLIPGLTWAQAMQKATGAADATEATLVSRVKELCKFPSESEANRIISGLRWIGLFSAKPLTPRAGNLLDTLCAQLETLMAYGAGERDLVMLQHKFIIEWADGSEEIRTSTLEAYGAPTGSGPSAMAVTVGVPCGIAVQLVLDGVLSEPGVHAPYSKKFCDPLREQLEKEGLGLVEKVL</sequence>
<keyword evidence="10" id="KW-1185">Reference proteome</keyword>
<organism evidence="9 10">
    <name type="scientific">Pholiota conissans</name>
    <dbReference type="NCBI Taxonomy" id="109636"/>
    <lineage>
        <taxon>Eukaryota</taxon>
        <taxon>Fungi</taxon>
        <taxon>Dikarya</taxon>
        <taxon>Basidiomycota</taxon>
        <taxon>Agaricomycotina</taxon>
        <taxon>Agaricomycetes</taxon>
        <taxon>Agaricomycetidae</taxon>
        <taxon>Agaricales</taxon>
        <taxon>Agaricineae</taxon>
        <taxon>Strophariaceae</taxon>
        <taxon>Pholiota</taxon>
    </lineage>
</organism>
<dbReference type="InterPro" id="IPR032095">
    <property type="entry name" value="Sacchrp_dh-like_C"/>
</dbReference>
<feature type="domain" description="PABS" evidence="8">
    <location>
        <begin position="11"/>
        <end position="246"/>
    </location>
</feature>
<dbReference type="InterPro" id="IPR035246">
    <property type="entry name" value="Spermidine_synt_N"/>
</dbReference>
<comment type="caution">
    <text evidence="9">The sequence shown here is derived from an EMBL/GenBank/DDBJ whole genome shotgun (WGS) entry which is preliminary data.</text>
</comment>